<name>A0A4S4EIJ4_CAMSN</name>
<proteinExistence type="predicted"/>
<evidence type="ECO:0000256" key="1">
    <source>
        <dbReference type="SAM" id="MobiDB-lite"/>
    </source>
</evidence>
<dbReference type="STRING" id="542762.A0A4S4EIJ4"/>
<feature type="compositionally biased region" description="Acidic residues" evidence="1">
    <location>
        <begin position="146"/>
        <end position="169"/>
    </location>
</feature>
<reference evidence="2 3" key="1">
    <citation type="journal article" date="2018" name="Proc. Natl. Acad. Sci. U.S.A.">
        <title>Draft genome sequence of Camellia sinensis var. sinensis provides insights into the evolution of the tea genome and tea quality.</title>
        <authorList>
            <person name="Wei C."/>
            <person name="Yang H."/>
            <person name="Wang S."/>
            <person name="Zhao J."/>
            <person name="Liu C."/>
            <person name="Gao L."/>
            <person name="Xia E."/>
            <person name="Lu Y."/>
            <person name="Tai Y."/>
            <person name="She G."/>
            <person name="Sun J."/>
            <person name="Cao H."/>
            <person name="Tong W."/>
            <person name="Gao Q."/>
            <person name="Li Y."/>
            <person name="Deng W."/>
            <person name="Jiang X."/>
            <person name="Wang W."/>
            <person name="Chen Q."/>
            <person name="Zhang S."/>
            <person name="Li H."/>
            <person name="Wu J."/>
            <person name="Wang P."/>
            <person name="Li P."/>
            <person name="Shi C."/>
            <person name="Zheng F."/>
            <person name="Jian J."/>
            <person name="Huang B."/>
            <person name="Shan D."/>
            <person name="Shi M."/>
            <person name="Fang C."/>
            <person name="Yue Y."/>
            <person name="Li F."/>
            <person name="Li D."/>
            <person name="Wei S."/>
            <person name="Han B."/>
            <person name="Jiang C."/>
            <person name="Yin Y."/>
            <person name="Xia T."/>
            <person name="Zhang Z."/>
            <person name="Bennetzen J.L."/>
            <person name="Zhao S."/>
            <person name="Wan X."/>
        </authorList>
    </citation>
    <scope>NUCLEOTIDE SEQUENCE [LARGE SCALE GENOMIC DNA]</scope>
    <source>
        <strain evidence="3">cv. Shuchazao</strain>
        <tissue evidence="2">Leaf</tissue>
    </source>
</reference>
<organism evidence="2 3">
    <name type="scientific">Camellia sinensis var. sinensis</name>
    <name type="common">China tea</name>
    <dbReference type="NCBI Taxonomy" id="542762"/>
    <lineage>
        <taxon>Eukaryota</taxon>
        <taxon>Viridiplantae</taxon>
        <taxon>Streptophyta</taxon>
        <taxon>Embryophyta</taxon>
        <taxon>Tracheophyta</taxon>
        <taxon>Spermatophyta</taxon>
        <taxon>Magnoliopsida</taxon>
        <taxon>eudicotyledons</taxon>
        <taxon>Gunneridae</taxon>
        <taxon>Pentapetalae</taxon>
        <taxon>asterids</taxon>
        <taxon>Ericales</taxon>
        <taxon>Theaceae</taxon>
        <taxon>Camellia</taxon>
    </lineage>
</organism>
<dbReference type="Proteomes" id="UP000306102">
    <property type="component" value="Unassembled WGS sequence"/>
</dbReference>
<dbReference type="EMBL" id="SDRB02004119">
    <property type="protein sequence ID" value="THG16341.1"/>
    <property type="molecule type" value="Genomic_DNA"/>
</dbReference>
<evidence type="ECO:0000313" key="2">
    <source>
        <dbReference type="EMBL" id="THG16341.1"/>
    </source>
</evidence>
<accession>A0A4S4EIJ4</accession>
<feature type="region of interest" description="Disordered" evidence="1">
    <location>
        <begin position="106"/>
        <end position="250"/>
    </location>
</feature>
<dbReference type="AlphaFoldDB" id="A0A4S4EIJ4"/>
<sequence length="265" mass="28863">MPSIASTQHPNQVLIQYRRSETRNWHKTSRRFIISPQTLLLQWDSLLPYASPPPLPPRRRHKSGQKKTNNFDACHERREEAGGVAEEAGEGCGGSDAKRVKIWKGKRKVGDTDNDDMDERKIEAGGVNGSDVKRVKIWMGKREVGDNDNDDVDEDDSDGDEEEENDESVILDNGNGSDSNKEAKCSLGSVTSWNRDGESSGGVSAESGSEGEETAIRGSSFVVESSDAGMVGSESNDAGEPALGTLGEKDGPEWRCIFIRGDGCF</sequence>
<keyword evidence="3" id="KW-1185">Reference proteome</keyword>
<evidence type="ECO:0000313" key="3">
    <source>
        <dbReference type="Proteomes" id="UP000306102"/>
    </source>
</evidence>
<comment type="caution">
    <text evidence="2">The sequence shown here is derived from an EMBL/GenBank/DDBJ whole genome shotgun (WGS) entry which is preliminary data.</text>
</comment>
<protein>
    <submittedName>
        <fullName evidence="2">Uncharacterized protein</fullName>
    </submittedName>
</protein>
<gene>
    <name evidence="2" type="ORF">TEA_009694</name>
</gene>